<sequence>MLDLVRRFPLLSFVVLAIAGSWIAWIPLVLGPYGLGTWDIQVPGGDGGWQLFVMLPGAFLGPIGAAFFVTAVTEGRSGVRAWVKRVTKWKVNWRWYVGILVGTPAAVLLSALVITGGDVQAPPMAALVAYLPYLVMQVLTTGLAEEPGWRDFALPRAQRRFGALPAAVGIGVLWGVWHLPLFATGWGHSDSFHVSRALGFILFCVLFNVVMTWVFNRTGQSLPMAMLLHVSINTFASVLIGDMFPAIGENFDMIQRTLLLMAGVGTIVTLLATRGKLGYQPEPAAEPTTRTVETAPPLEPARLP</sequence>
<keyword evidence="4" id="KW-0378">Hydrolase</keyword>
<organism evidence="4 5">
    <name type="scientific">Cellulomonas xiejunii</name>
    <dbReference type="NCBI Taxonomy" id="2968083"/>
    <lineage>
        <taxon>Bacteria</taxon>
        <taxon>Bacillati</taxon>
        <taxon>Actinomycetota</taxon>
        <taxon>Actinomycetes</taxon>
        <taxon>Micrococcales</taxon>
        <taxon>Cellulomonadaceae</taxon>
        <taxon>Cellulomonas</taxon>
    </lineage>
</organism>
<keyword evidence="5" id="KW-1185">Reference proteome</keyword>
<feature type="region of interest" description="Disordered" evidence="1">
    <location>
        <begin position="281"/>
        <end position="304"/>
    </location>
</feature>
<name>A0ABY5KRY1_9CELL</name>
<keyword evidence="4" id="KW-0482">Metalloprotease</keyword>
<keyword evidence="2" id="KW-0812">Transmembrane</keyword>
<dbReference type="Proteomes" id="UP001316384">
    <property type="component" value="Chromosome"/>
</dbReference>
<evidence type="ECO:0000259" key="3">
    <source>
        <dbReference type="Pfam" id="PF02517"/>
    </source>
</evidence>
<dbReference type="InterPro" id="IPR042150">
    <property type="entry name" value="MmRce1-like"/>
</dbReference>
<feature type="transmembrane region" description="Helical" evidence="2">
    <location>
        <begin position="48"/>
        <end position="72"/>
    </location>
</feature>
<feature type="transmembrane region" description="Helical" evidence="2">
    <location>
        <begin position="7"/>
        <end position="28"/>
    </location>
</feature>
<evidence type="ECO:0000313" key="5">
    <source>
        <dbReference type="Proteomes" id="UP001316384"/>
    </source>
</evidence>
<keyword evidence="4" id="KW-0645">Protease</keyword>
<dbReference type="RefSeq" id="WP_227577769.1">
    <property type="nucleotide sequence ID" value="NZ_CP101987.1"/>
</dbReference>
<feature type="transmembrane region" description="Helical" evidence="2">
    <location>
        <begin position="197"/>
        <end position="215"/>
    </location>
</feature>
<feature type="transmembrane region" description="Helical" evidence="2">
    <location>
        <begin position="253"/>
        <end position="272"/>
    </location>
</feature>
<protein>
    <submittedName>
        <fullName evidence="4">CPBP family intramembrane metalloprotease</fullName>
    </submittedName>
</protein>
<dbReference type="GO" id="GO:0008237">
    <property type="term" value="F:metallopeptidase activity"/>
    <property type="evidence" value="ECO:0007669"/>
    <property type="project" value="UniProtKB-KW"/>
</dbReference>
<feature type="transmembrane region" description="Helical" evidence="2">
    <location>
        <begin position="227"/>
        <end position="247"/>
    </location>
</feature>
<keyword evidence="2" id="KW-1133">Transmembrane helix</keyword>
<feature type="transmembrane region" description="Helical" evidence="2">
    <location>
        <begin position="121"/>
        <end position="140"/>
    </location>
</feature>
<dbReference type="EMBL" id="CP101987">
    <property type="protein sequence ID" value="UUI72206.1"/>
    <property type="molecule type" value="Genomic_DNA"/>
</dbReference>
<feature type="domain" description="CAAX prenyl protease 2/Lysostaphin resistance protein A-like" evidence="3">
    <location>
        <begin position="130"/>
        <end position="235"/>
    </location>
</feature>
<evidence type="ECO:0000256" key="2">
    <source>
        <dbReference type="SAM" id="Phobius"/>
    </source>
</evidence>
<keyword evidence="2" id="KW-0472">Membrane</keyword>
<dbReference type="PANTHER" id="PTHR35797:SF1">
    <property type="entry name" value="PROTEASE"/>
    <property type="match status" value="1"/>
</dbReference>
<dbReference type="Pfam" id="PF02517">
    <property type="entry name" value="Rce1-like"/>
    <property type="match status" value="1"/>
</dbReference>
<evidence type="ECO:0000313" key="4">
    <source>
        <dbReference type="EMBL" id="UUI72206.1"/>
    </source>
</evidence>
<feature type="transmembrane region" description="Helical" evidence="2">
    <location>
        <begin position="161"/>
        <end position="177"/>
    </location>
</feature>
<proteinExistence type="predicted"/>
<gene>
    <name evidence="4" type="ORF">NP048_01690</name>
</gene>
<evidence type="ECO:0000256" key="1">
    <source>
        <dbReference type="SAM" id="MobiDB-lite"/>
    </source>
</evidence>
<accession>A0ABY5KRY1</accession>
<feature type="transmembrane region" description="Helical" evidence="2">
    <location>
        <begin position="93"/>
        <end position="115"/>
    </location>
</feature>
<dbReference type="InterPro" id="IPR003675">
    <property type="entry name" value="Rce1/LyrA-like_dom"/>
</dbReference>
<dbReference type="PANTHER" id="PTHR35797">
    <property type="entry name" value="PROTEASE-RELATED"/>
    <property type="match status" value="1"/>
</dbReference>
<reference evidence="4 5" key="1">
    <citation type="submission" date="2022-07" db="EMBL/GenBank/DDBJ databases">
        <title>Novel species in genus cellulomonas.</title>
        <authorList>
            <person name="Ye L."/>
        </authorList>
    </citation>
    <scope>NUCLEOTIDE SEQUENCE [LARGE SCALE GENOMIC DNA]</scope>
    <source>
        <strain evidence="5">zg-B89</strain>
    </source>
</reference>